<dbReference type="Gene3D" id="3.40.630.30">
    <property type="match status" value="1"/>
</dbReference>
<dbReference type="EMBL" id="CP011071">
    <property type="protein sequence ID" value="AKA35360.1"/>
    <property type="molecule type" value="Genomic_DNA"/>
</dbReference>
<dbReference type="STRING" id="516051.VC82_1750"/>
<protein>
    <submittedName>
        <fullName evidence="4">GCN5-related N-acetyltransferase</fullName>
    </submittedName>
</protein>
<organism evidence="4 5">
    <name type="scientific">Flagellimonas lutaonensis</name>
    <dbReference type="NCBI Taxonomy" id="516051"/>
    <lineage>
        <taxon>Bacteria</taxon>
        <taxon>Pseudomonadati</taxon>
        <taxon>Bacteroidota</taxon>
        <taxon>Flavobacteriia</taxon>
        <taxon>Flavobacteriales</taxon>
        <taxon>Flavobacteriaceae</taxon>
        <taxon>Flagellimonas</taxon>
    </lineage>
</organism>
<keyword evidence="2" id="KW-0012">Acyltransferase</keyword>
<dbReference type="SUPFAM" id="SSF55729">
    <property type="entry name" value="Acyl-CoA N-acyltransferases (Nat)"/>
    <property type="match status" value="1"/>
</dbReference>
<evidence type="ECO:0000313" key="5">
    <source>
        <dbReference type="Proteomes" id="UP000032726"/>
    </source>
</evidence>
<keyword evidence="5" id="KW-1185">Reference proteome</keyword>
<sequence>MTRKVYEQFKDFEILAPQTDDSMAIASLHAQSWQENYRGVFSDRFLNHALIDDRLKIWTKRVNAPSSNQYILLAKQGNVLAGFLCAYMNDHPVYGTLLDNLHVATKYKGLGLGRHLMTMLARKIDNGENYNGMYLWVLEQNQEAIQFYERLGGSLVETVEGNDIGDRPFLKRRYHWKQLDALSGNQIKT</sequence>
<dbReference type="PROSITE" id="PS51186">
    <property type="entry name" value="GNAT"/>
    <property type="match status" value="1"/>
</dbReference>
<evidence type="ECO:0000256" key="1">
    <source>
        <dbReference type="ARBA" id="ARBA00022679"/>
    </source>
</evidence>
<gene>
    <name evidence="4" type="ORF">VC82_1750</name>
</gene>
<reference evidence="4 5" key="1">
    <citation type="submission" date="2015-03" db="EMBL/GenBank/DDBJ databases">
        <title>Complete genome sequence of Muricauda lutaonensis CC-HSB-11T, isolated from a coastal hot spring.</title>
        <authorList>
            <person name="Kim K.M."/>
        </authorList>
    </citation>
    <scope>NUCLEOTIDE SEQUENCE [LARGE SCALE GENOMIC DNA]</scope>
    <source>
        <strain evidence="4 5">CC-HSB-11</strain>
    </source>
</reference>
<dbReference type="OrthoDB" id="5292888at2"/>
<dbReference type="PANTHER" id="PTHR43420:SF12">
    <property type="entry name" value="N-ACETYLTRANSFERASE DOMAIN-CONTAINING PROTEIN"/>
    <property type="match status" value="1"/>
</dbReference>
<feature type="domain" description="N-acetyltransferase" evidence="3">
    <location>
        <begin position="12"/>
        <end position="174"/>
    </location>
</feature>
<dbReference type="InterPro" id="IPR000182">
    <property type="entry name" value="GNAT_dom"/>
</dbReference>
<dbReference type="HOGENOM" id="CLU_013985_18_2_10"/>
<dbReference type="PANTHER" id="PTHR43420">
    <property type="entry name" value="ACETYLTRANSFERASE"/>
    <property type="match status" value="1"/>
</dbReference>
<accession>A0A0D5YSX3</accession>
<keyword evidence="1 4" id="KW-0808">Transferase</keyword>
<dbReference type="InterPro" id="IPR016181">
    <property type="entry name" value="Acyl_CoA_acyltransferase"/>
</dbReference>
<evidence type="ECO:0000259" key="3">
    <source>
        <dbReference type="PROSITE" id="PS51186"/>
    </source>
</evidence>
<evidence type="ECO:0000256" key="2">
    <source>
        <dbReference type="ARBA" id="ARBA00023315"/>
    </source>
</evidence>
<dbReference type="InterPro" id="IPR050680">
    <property type="entry name" value="YpeA/RimI_acetyltransf"/>
</dbReference>
<dbReference type="KEGG" id="mlt:VC82_1750"/>
<dbReference type="AlphaFoldDB" id="A0A0D5YSX3"/>
<evidence type="ECO:0000313" key="4">
    <source>
        <dbReference type="EMBL" id="AKA35360.1"/>
    </source>
</evidence>
<dbReference type="RefSeq" id="WP_052698973.1">
    <property type="nucleotide sequence ID" value="NZ_CP011071.1"/>
</dbReference>
<dbReference type="Proteomes" id="UP000032726">
    <property type="component" value="Chromosome"/>
</dbReference>
<dbReference type="Pfam" id="PF00583">
    <property type="entry name" value="Acetyltransf_1"/>
    <property type="match status" value="1"/>
</dbReference>
<dbReference type="GO" id="GO:0016747">
    <property type="term" value="F:acyltransferase activity, transferring groups other than amino-acyl groups"/>
    <property type="evidence" value="ECO:0007669"/>
    <property type="project" value="InterPro"/>
</dbReference>
<dbReference type="CDD" id="cd04301">
    <property type="entry name" value="NAT_SF"/>
    <property type="match status" value="1"/>
</dbReference>
<name>A0A0D5YSX3_9FLAO</name>
<proteinExistence type="predicted"/>